<reference evidence="2" key="1">
    <citation type="submission" date="2021-06" db="EMBL/GenBank/DDBJ databases">
        <title>Comparative genomics, transcriptomics and evolutionary studies reveal genomic signatures of adaptation to plant cell wall in hemibiotrophic fungi.</title>
        <authorList>
            <consortium name="DOE Joint Genome Institute"/>
            <person name="Baroncelli R."/>
            <person name="Diaz J.F."/>
            <person name="Benocci T."/>
            <person name="Peng M."/>
            <person name="Battaglia E."/>
            <person name="Haridas S."/>
            <person name="Andreopoulos W."/>
            <person name="Labutti K."/>
            <person name="Pangilinan J."/>
            <person name="Floch G.L."/>
            <person name="Makela M.R."/>
            <person name="Henrissat B."/>
            <person name="Grigoriev I.V."/>
            <person name="Crouch J.A."/>
            <person name="De Vries R.P."/>
            <person name="Sukno S.A."/>
            <person name="Thon M.R."/>
        </authorList>
    </citation>
    <scope>NUCLEOTIDE SEQUENCE</scope>
    <source>
        <strain evidence="2">MAFF235873</strain>
    </source>
</reference>
<sequence length="282" mass="30306">MSDTNSLVSGDMITHHHASPAQFALAHASSPGQDRETPGTVPFSSQPFSYAQAQQYVQSLADTGTFGFPPPPSIPSPSPIRIFRWPTRSSRSGASTPSAFTGRRSNKAASRHQSQHSRSTISSMLWHGRRDIIARSTMNRTPVLPKPSFASNNSPESPMQDSVHTPVLDWLHWIRGHQQVEPDPEMNHRKSFASTTDSAPSEISHARSASTASSGVFSHKVLSLQPPSTTPCETPEEGLHADADSFQYIPMPLFKRADSNAGGSSGSSGSVAPSGVSITQPR</sequence>
<dbReference type="EMBL" id="MU842824">
    <property type="protein sequence ID" value="KAK2033193.1"/>
    <property type="molecule type" value="Genomic_DNA"/>
</dbReference>
<feature type="region of interest" description="Disordered" evidence="1">
    <location>
        <begin position="23"/>
        <end position="46"/>
    </location>
</feature>
<protein>
    <submittedName>
        <fullName evidence="2">Uncharacterized protein</fullName>
    </submittedName>
</protein>
<feature type="compositionally biased region" description="Polar residues" evidence="1">
    <location>
        <begin position="192"/>
        <end position="211"/>
    </location>
</feature>
<accession>A0AAD9M8X2</accession>
<feature type="region of interest" description="Disordered" evidence="1">
    <location>
        <begin position="255"/>
        <end position="282"/>
    </location>
</feature>
<name>A0AAD9M8X2_9PEZI</name>
<evidence type="ECO:0000313" key="3">
    <source>
        <dbReference type="Proteomes" id="UP001232148"/>
    </source>
</evidence>
<comment type="caution">
    <text evidence="2">The sequence shown here is derived from an EMBL/GenBank/DDBJ whole genome shotgun (WGS) entry which is preliminary data.</text>
</comment>
<feature type="compositionally biased region" description="Low complexity" evidence="1">
    <location>
        <begin position="259"/>
        <end position="282"/>
    </location>
</feature>
<feature type="region of interest" description="Disordered" evidence="1">
    <location>
        <begin position="182"/>
        <end position="211"/>
    </location>
</feature>
<dbReference type="Proteomes" id="UP001232148">
    <property type="component" value="Unassembled WGS sequence"/>
</dbReference>
<feature type="region of interest" description="Disordered" evidence="1">
    <location>
        <begin position="62"/>
        <end position="162"/>
    </location>
</feature>
<feature type="compositionally biased region" description="Polar residues" evidence="1">
    <location>
        <begin position="87"/>
        <end position="99"/>
    </location>
</feature>
<proteinExistence type="predicted"/>
<feature type="compositionally biased region" description="Basic residues" evidence="1">
    <location>
        <begin position="104"/>
        <end position="115"/>
    </location>
</feature>
<organism evidence="2 3">
    <name type="scientific">Colletotrichum zoysiae</name>
    <dbReference type="NCBI Taxonomy" id="1216348"/>
    <lineage>
        <taxon>Eukaryota</taxon>
        <taxon>Fungi</taxon>
        <taxon>Dikarya</taxon>
        <taxon>Ascomycota</taxon>
        <taxon>Pezizomycotina</taxon>
        <taxon>Sordariomycetes</taxon>
        <taxon>Hypocreomycetidae</taxon>
        <taxon>Glomerellales</taxon>
        <taxon>Glomerellaceae</taxon>
        <taxon>Colletotrichum</taxon>
        <taxon>Colletotrichum graminicola species complex</taxon>
    </lineage>
</organism>
<evidence type="ECO:0000313" key="2">
    <source>
        <dbReference type="EMBL" id="KAK2033193.1"/>
    </source>
</evidence>
<dbReference type="AlphaFoldDB" id="A0AAD9M8X2"/>
<feature type="compositionally biased region" description="Polar residues" evidence="1">
    <location>
        <begin position="149"/>
        <end position="162"/>
    </location>
</feature>
<evidence type="ECO:0000256" key="1">
    <source>
        <dbReference type="SAM" id="MobiDB-lite"/>
    </source>
</evidence>
<keyword evidence="3" id="KW-1185">Reference proteome</keyword>
<feature type="compositionally biased region" description="Pro residues" evidence="1">
    <location>
        <begin position="68"/>
        <end position="78"/>
    </location>
</feature>
<gene>
    <name evidence="2" type="ORF">LX32DRAFT_635603</name>
</gene>